<sequence length="121" mass="13140">MPMLEHPQNSGDNGSALQDTDGNVHGANQDDEHYHIPTLDLLGNVGDNGSVVLEDTKTVREDVMINSITSTNHNEITCGSCGGVYVFFYQLIGGNLRTMRRSKSQDASEIPNVAKVVYSCI</sequence>
<dbReference type="Proteomes" id="UP000288805">
    <property type="component" value="Unassembled WGS sequence"/>
</dbReference>
<gene>
    <name evidence="2" type="ORF">CK203_049797</name>
</gene>
<reference evidence="2 3" key="1">
    <citation type="journal article" date="2018" name="PLoS Genet.">
        <title>Population sequencing reveals clonal diversity and ancestral inbreeding in the grapevine cultivar Chardonnay.</title>
        <authorList>
            <person name="Roach M.J."/>
            <person name="Johnson D.L."/>
            <person name="Bohlmann J."/>
            <person name="van Vuuren H.J."/>
            <person name="Jones S.J."/>
            <person name="Pretorius I.S."/>
            <person name="Schmidt S.A."/>
            <person name="Borneman A.R."/>
        </authorList>
    </citation>
    <scope>NUCLEOTIDE SEQUENCE [LARGE SCALE GENOMIC DNA]</scope>
    <source>
        <strain evidence="3">cv. Chardonnay</strain>
        <tissue evidence="2">Leaf</tissue>
    </source>
</reference>
<evidence type="ECO:0000313" key="3">
    <source>
        <dbReference type="Proteomes" id="UP000288805"/>
    </source>
</evidence>
<name>A0A438H1R1_VITVI</name>
<dbReference type="EMBL" id="QGNW01000294">
    <property type="protein sequence ID" value="RVW78520.1"/>
    <property type="molecule type" value="Genomic_DNA"/>
</dbReference>
<evidence type="ECO:0000313" key="2">
    <source>
        <dbReference type="EMBL" id="RVW78520.1"/>
    </source>
</evidence>
<feature type="compositionally biased region" description="Polar residues" evidence="1">
    <location>
        <begin position="7"/>
        <end position="21"/>
    </location>
</feature>
<feature type="region of interest" description="Disordered" evidence="1">
    <location>
        <begin position="1"/>
        <end position="31"/>
    </location>
</feature>
<evidence type="ECO:0000256" key="1">
    <source>
        <dbReference type="SAM" id="MobiDB-lite"/>
    </source>
</evidence>
<comment type="caution">
    <text evidence="2">The sequence shown here is derived from an EMBL/GenBank/DDBJ whole genome shotgun (WGS) entry which is preliminary data.</text>
</comment>
<dbReference type="AlphaFoldDB" id="A0A438H1R1"/>
<organism evidence="2 3">
    <name type="scientific">Vitis vinifera</name>
    <name type="common">Grape</name>
    <dbReference type="NCBI Taxonomy" id="29760"/>
    <lineage>
        <taxon>Eukaryota</taxon>
        <taxon>Viridiplantae</taxon>
        <taxon>Streptophyta</taxon>
        <taxon>Embryophyta</taxon>
        <taxon>Tracheophyta</taxon>
        <taxon>Spermatophyta</taxon>
        <taxon>Magnoliopsida</taxon>
        <taxon>eudicotyledons</taxon>
        <taxon>Gunneridae</taxon>
        <taxon>Pentapetalae</taxon>
        <taxon>rosids</taxon>
        <taxon>Vitales</taxon>
        <taxon>Vitaceae</taxon>
        <taxon>Viteae</taxon>
        <taxon>Vitis</taxon>
    </lineage>
</organism>
<proteinExistence type="predicted"/>
<accession>A0A438H1R1</accession>
<protein>
    <submittedName>
        <fullName evidence="2">Uncharacterized protein</fullName>
    </submittedName>
</protein>